<feature type="compositionally biased region" description="Low complexity" evidence="5">
    <location>
        <begin position="68"/>
        <end position="81"/>
    </location>
</feature>
<sequence>MADSDIDDELLALAGDASEDEEESEAPKNISRNNSASPNRRTSGKAGANKLGGRKNKRRDDSEEEGEASSGASSPDSQRSAPMDESDSDSDTSPMDDDGEGYPLEGKFKDAADKAEIMAMPEIKREELLAERAGEVEKSKQNRVLRQLLKSREAEAKKADKKRKASAANLDGDNRKTARQRTKIGGGKVGEASSGIDRYRRERAEKSERQRRREEDKHHDEPRRNTRGDYSDHDSDRDSEVEWDTGKTATKKRSISPDFKNAEPAGLQDVERVRVGRSRFALVCFYPGFDEAITGCFARISVGMDKETRQNIYRVGLIKGFVEDKPYAAESANGKPFLTTQYVRAAHGKSERNWPFIACSDSPFTEAEWTRYTKTCQAEGIPLPTKPKLAQKILDINALVNRSWTEEELQAKLKRSGVLVSKFNPIERKRLQTEIAEAKLAKNYEREEQLQKELDALDGPKLAYSTSLQPSPAKTPAKQTQQERLAVLNKQHRRENAEKVRQAQIAERKKIKMAEAAAARGEVVVEDHSRRVRTNAKFKHDVADTHKKTDSAGASGANTPSQGTPKLGPKKISGGLPLQWKNGQGENKQKNGLPSIRRPLMDDDIIGAIDLGIDLEL</sequence>
<dbReference type="SUPFAM" id="SSF159042">
    <property type="entry name" value="Plus3-like"/>
    <property type="match status" value="1"/>
</dbReference>
<dbReference type="PANTHER" id="PTHR13115">
    <property type="entry name" value="RNA POLYMERASE-ASSOCIATED PROTEIN RTF1 HOMOLOG"/>
    <property type="match status" value="1"/>
</dbReference>
<dbReference type="InterPro" id="IPR004343">
    <property type="entry name" value="Plus-3_dom"/>
</dbReference>
<proteinExistence type="predicted"/>
<dbReference type="PROSITE" id="PS51360">
    <property type="entry name" value="PLUS3"/>
    <property type="match status" value="1"/>
</dbReference>
<evidence type="ECO:0000256" key="5">
    <source>
        <dbReference type="SAM" id="MobiDB-lite"/>
    </source>
</evidence>
<feature type="compositionally biased region" description="Polar residues" evidence="5">
    <location>
        <begin position="30"/>
        <end position="41"/>
    </location>
</feature>
<feature type="compositionally biased region" description="Basic and acidic residues" evidence="5">
    <location>
        <begin position="539"/>
        <end position="550"/>
    </location>
</feature>
<feature type="compositionally biased region" description="Acidic residues" evidence="5">
    <location>
        <begin position="1"/>
        <end position="10"/>
    </location>
</feature>
<keyword evidence="4" id="KW-0539">Nucleus</keyword>
<feature type="domain" description="Plus3" evidence="6">
    <location>
        <begin position="264"/>
        <end position="401"/>
    </location>
</feature>
<feature type="compositionally biased region" description="Polar residues" evidence="5">
    <location>
        <begin position="581"/>
        <end position="592"/>
    </location>
</feature>
<evidence type="ECO:0000313" key="8">
    <source>
        <dbReference type="Proteomes" id="UP000696280"/>
    </source>
</evidence>
<dbReference type="Proteomes" id="UP000696280">
    <property type="component" value="Unassembled WGS sequence"/>
</dbReference>
<keyword evidence="8" id="KW-1185">Reference proteome</keyword>
<keyword evidence="2" id="KW-0805">Transcription regulation</keyword>
<dbReference type="GO" id="GO:0016593">
    <property type="term" value="C:Cdc73/Paf1 complex"/>
    <property type="evidence" value="ECO:0007669"/>
    <property type="project" value="TreeGrafter"/>
</dbReference>
<dbReference type="EMBL" id="CAJVRL010000025">
    <property type="protein sequence ID" value="CAG8949795.1"/>
    <property type="molecule type" value="Genomic_DNA"/>
</dbReference>
<evidence type="ECO:0000313" key="7">
    <source>
        <dbReference type="EMBL" id="CAG8949795.1"/>
    </source>
</evidence>
<feature type="region of interest" description="Disordered" evidence="5">
    <location>
        <begin position="462"/>
        <end position="481"/>
    </location>
</feature>
<evidence type="ECO:0000256" key="3">
    <source>
        <dbReference type="ARBA" id="ARBA00023163"/>
    </source>
</evidence>
<evidence type="ECO:0000256" key="4">
    <source>
        <dbReference type="ARBA" id="ARBA00023242"/>
    </source>
</evidence>
<dbReference type="GO" id="GO:1990269">
    <property type="term" value="F:RNA polymerase II C-terminal domain phosphoserine binding"/>
    <property type="evidence" value="ECO:0007669"/>
    <property type="project" value="TreeGrafter"/>
</dbReference>
<dbReference type="SMART" id="SM00719">
    <property type="entry name" value="Plus3"/>
    <property type="match status" value="1"/>
</dbReference>
<keyword evidence="3" id="KW-0804">Transcription</keyword>
<feature type="region of interest" description="Disordered" evidence="5">
    <location>
        <begin position="132"/>
        <end position="262"/>
    </location>
</feature>
<protein>
    <recommendedName>
        <fullName evidence="6">Plus3 domain-containing protein</fullName>
    </recommendedName>
</protein>
<evidence type="ECO:0000256" key="1">
    <source>
        <dbReference type="ARBA" id="ARBA00004123"/>
    </source>
</evidence>
<dbReference type="FunFam" id="3.90.70.200:FF:000005">
    <property type="entry name" value="Related to Pol II transcription elongation factor"/>
    <property type="match status" value="1"/>
</dbReference>
<comment type="caution">
    <text evidence="7">The sequence shown here is derived from an EMBL/GenBank/DDBJ whole genome shotgun (WGS) entry which is preliminary data.</text>
</comment>
<feature type="region of interest" description="Disordered" evidence="5">
    <location>
        <begin position="1"/>
        <end position="110"/>
    </location>
</feature>
<dbReference type="Pfam" id="PF03126">
    <property type="entry name" value="Plus-3"/>
    <property type="match status" value="1"/>
</dbReference>
<feature type="compositionally biased region" description="Acidic residues" evidence="5">
    <location>
        <begin position="84"/>
        <end position="100"/>
    </location>
</feature>
<dbReference type="AlphaFoldDB" id="A0A9N9KLA5"/>
<dbReference type="OrthoDB" id="166375at2759"/>
<reference evidence="7" key="1">
    <citation type="submission" date="2021-07" db="EMBL/GenBank/DDBJ databases">
        <authorList>
            <person name="Durling M."/>
        </authorList>
    </citation>
    <scope>NUCLEOTIDE SEQUENCE</scope>
</reference>
<feature type="region of interest" description="Disordered" evidence="5">
    <location>
        <begin position="539"/>
        <end position="598"/>
    </location>
</feature>
<gene>
    <name evidence="7" type="ORF">HYFRA_00004118</name>
</gene>
<feature type="compositionally biased region" description="Basic and acidic residues" evidence="5">
    <location>
        <begin position="197"/>
        <end position="240"/>
    </location>
</feature>
<dbReference type="Gene3D" id="3.90.70.200">
    <property type="entry name" value="Plus-3 domain"/>
    <property type="match status" value="1"/>
</dbReference>
<evidence type="ECO:0000256" key="2">
    <source>
        <dbReference type="ARBA" id="ARBA00023015"/>
    </source>
</evidence>
<accession>A0A9N9KLA5</accession>
<dbReference type="InterPro" id="IPR036128">
    <property type="entry name" value="Plus3-like_sf"/>
</dbReference>
<comment type="subcellular location">
    <subcellularLocation>
        <location evidence="1">Nucleus</location>
    </subcellularLocation>
</comment>
<organism evidence="7 8">
    <name type="scientific">Hymenoscyphus fraxineus</name>
    <dbReference type="NCBI Taxonomy" id="746836"/>
    <lineage>
        <taxon>Eukaryota</taxon>
        <taxon>Fungi</taxon>
        <taxon>Dikarya</taxon>
        <taxon>Ascomycota</taxon>
        <taxon>Pezizomycotina</taxon>
        <taxon>Leotiomycetes</taxon>
        <taxon>Helotiales</taxon>
        <taxon>Helotiaceae</taxon>
        <taxon>Hymenoscyphus</taxon>
    </lineage>
</organism>
<dbReference type="PANTHER" id="PTHR13115:SF8">
    <property type="entry name" value="RNA POLYMERASE-ASSOCIATED PROTEIN RTF1 HOMOLOG"/>
    <property type="match status" value="1"/>
</dbReference>
<name>A0A9N9KLA5_9HELO</name>
<dbReference type="GO" id="GO:0003677">
    <property type="term" value="F:DNA binding"/>
    <property type="evidence" value="ECO:0007669"/>
    <property type="project" value="InterPro"/>
</dbReference>
<feature type="compositionally biased region" description="Polar residues" evidence="5">
    <location>
        <begin position="464"/>
        <end position="481"/>
    </location>
</feature>
<evidence type="ECO:0000259" key="6">
    <source>
        <dbReference type="PROSITE" id="PS51360"/>
    </source>
</evidence>